<organism evidence="1 2">
    <name type="scientific">Thalassovita mediterranea</name>
    <dbReference type="NCBI Taxonomy" id="340021"/>
    <lineage>
        <taxon>Bacteria</taxon>
        <taxon>Pseudomonadati</taxon>
        <taxon>Pseudomonadota</taxon>
        <taxon>Alphaproteobacteria</taxon>
        <taxon>Rhodobacterales</taxon>
        <taxon>Roseobacteraceae</taxon>
        <taxon>Thalassovita</taxon>
    </lineage>
</organism>
<reference evidence="1 2" key="1">
    <citation type="submission" date="2015-09" db="EMBL/GenBank/DDBJ databases">
        <authorList>
            <consortium name="Swine Surveillance"/>
        </authorList>
    </citation>
    <scope>NUCLEOTIDE SEQUENCE [LARGE SCALE GENOMIC DNA]</scope>
    <source>
        <strain evidence="1 2">CECT 8383</strain>
    </source>
</reference>
<evidence type="ECO:0000313" key="1">
    <source>
        <dbReference type="EMBL" id="CUH84849.1"/>
    </source>
</evidence>
<accession>A0A0P1GQB3</accession>
<name>A0A0P1GQB3_9RHOB</name>
<protein>
    <recommendedName>
        <fullName evidence="3">DUF3445 domain-containing protein</fullName>
    </recommendedName>
</protein>
<dbReference type="EMBL" id="CYSF01000009">
    <property type="protein sequence ID" value="CUH84849.1"/>
    <property type="molecule type" value="Genomic_DNA"/>
</dbReference>
<dbReference type="AlphaFoldDB" id="A0A0P1GQB3"/>
<sequence length="254" mass="28384">MAAMTQILQQKLPYDLRTQRPLPGIQPLDMANWLHADDAFLGQMAYRTALIAEKRDAVIGALPEAEAPLQELLALVLDQLRANPDYKVGEDRVLRPDGVTVALDLGDPLATLGQLVQEDLCILQKQGDEHVLTAAVLCFPSSWTLAQKLGKPLLAIHVPVDSYDDNIGKRVQRLFDGVRAGRPLWRFNILWYDTSELHFPRPEYDTRAYVGREDAAFLRSEKQAILRLPETGAAVFSIHTYMLSGDLGRELTAD</sequence>
<gene>
    <name evidence="1" type="ORF">TM5383_02068</name>
</gene>
<keyword evidence="2" id="KW-1185">Reference proteome</keyword>
<proteinExistence type="predicted"/>
<evidence type="ECO:0008006" key="3">
    <source>
        <dbReference type="Google" id="ProtNLM"/>
    </source>
</evidence>
<dbReference type="Pfam" id="PF11927">
    <property type="entry name" value="HODM_asu-like"/>
    <property type="match status" value="1"/>
</dbReference>
<dbReference type="Proteomes" id="UP000051681">
    <property type="component" value="Unassembled WGS sequence"/>
</dbReference>
<evidence type="ECO:0000313" key="2">
    <source>
        <dbReference type="Proteomes" id="UP000051681"/>
    </source>
</evidence>
<dbReference type="InterPro" id="IPR021848">
    <property type="entry name" value="HODM_asu-like"/>
</dbReference>